<dbReference type="PATRIC" id="fig|582.24.peg.3107"/>
<dbReference type="Proteomes" id="UP000032582">
    <property type="component" value="Unassembled WGS sequence"/>
</dbReference>
<dbReference type="PROSITE" id="PS50943">
    <property type="entry name" value="HTH_CROC1"/>
    <property type="match status" value="1"/>
</dbReference>
<proteinExistence type="predicted"/>
<organism evidence="2 3">
    <name type="scientific">Morganella morganii</name>
    <name type="common">Proteus morganii</name>
    <dbReference type="NCBI Taxonomy" id="582"/>
    <lineage>
        <taxon>Bacteria</taxon>
        <taxon>Pseudomonadati</taxon>
        <taxon>Pseudomonadota</taxon>
        <taxon>Gammaproteobacteria</taxon>
        <taxon>Enterobacterales</taxon>
        <taxon>Morganellaceae</taxon>
        <taxon>Morganella</taxon>
    </lineage>
</organism>
<reference evidence="2 3" key="1">
    <citation type="submission" date="2015-02" db="EMBL/GenBank/DDBJ databases">
        <title>Whole genome shotgun sequencing of cultured foodborne pathogen.</title>
        <authorList>
            <person name="Timme R."/>
            <person name="Allard M.W."/>
            <person name="Strain E."/>
            <person name="Evans P.S."/>
            <person name="Brown E."/>
        </authorList>
    </citation>
    <scope>NUCLEOTIDE SEQUENCE [LARGE SCALE GENOMIC DNA]</scope>
    <source>
        <strain evidence="2 3">GCSL-TSO-24</strain>
    </source>
</reference>
<dbReference type="AlphaFoldDB" id="A0A0D8L7Z0"/>
<evidence type="ECO:0000313" key="3">
    <source>
        <dbReference type="Proteomes" id="UP000032582"/>
    </source>
</evidence>
<dbReference type="InterPro" id="IPR001387">
    <property type="entry name" value="Cro/C1-type_HTH"/>
</dbReference>
<protein>
    <recommendedName>
        <fullName evidence="1">HTH cro/C1-type domain-containing protein</fullName>
    </recommendedName>
</protein>
<evidence type="ECO:0000259" key="1">
    <source>
        <dbReference type="PROSITE" id="PS50943"/>
    </source>
</evidence>
<accession>A0A0D8L7Z0</accession>
<feature type="domain" description="HTH cro/C1-type" evidence="1">
    <location>
        <begin position="14"/>
        <end position="68"/>
    </location>
</feature>
<dbReference type="SMART" id="SM00530">
    <property type="entry name" value="HTH_XRE"/>
    <property type="match status" value="1"/>
</dbReference>
<dbReference type="Gene3D" id="1.10.260.40">
    <property type="entry name" value="lambda repressor-like DNA-binding domains"/>
    <property type="match status" value="1"/>
</dbReference>
<dbReference type="CDD" id="cd00093">
    <property type="entry name" value="HTH_XRE"/>
    <property type="match status" value="1"/>
</dbReference>
<evidence type="ECO:0000313" key="2">
    <source>
        <dbReference type="EMBL" id="KJF77869.1"/>
    </source>
</evidence>
<gene>
    <name evidence="2" type="ORF">UA45_09900</name>
</gene>
<comment type="caution">
    <text evidence="2">The sequence shown here is derived from an EMBL/GenBank/DDBJ whole genome shotgun (WGS) entry which is preliminary data.</text>
</comment>
<dbReference type="EMBL" id="JZSH01000097">
    <property type="protein sequence ID" value="KJF77869.1"/>
    <property type="molecule type" value="Genomic_DNA"/>
</dbReference>
<dbReference type="GO" id="GO:0003677">
    <property type="term" value="F:DNA binding"/>
    <property type="evidence" value="ECO:0007669"/>
    <property type="project" value="InterPro"/>
</dbReference>
<dbReference type="SUPFAM" id="SSF47413">
    <property type="entry name" value="lambda repressor-like DNA-binding domains"/>
    <property type="match status" value="1"/>
</dbReference>
<dbReference type="Pfam" id="PF01381">
    <property type="entry name" value="HTH_3"/>
    <property type="match status" value="1"/>
</dbReference>
<name>A0A0D8L7Z0_MORMO</name>
<sequence>METSDFYAVLGHRIQSRRKELGIVTVKLAQKLNISQQQFNRYERGVSKISLHHLIELSELLDAPVEWFLSGRAEASEHPHEPHIQMRSNQFRAETVLLNGKQFI</sequence>
<dbReference type="InterPro" id="IPR010982">
    <property type="entry name" value="Lambda_DNA-bd_dom_sf"/>
</dbReference>